<name>A0ABR0NHF8_GOSAR</name>
<gene>
    <name evidence="1" type="ORF">PVK06_034818</name>
</gene>
<reference evidence="1 2" key="1">
    <citation type="submission" date="2023-03" db="EMBL/GenBank/DDBJ databases">
        <title>WGS of Gossypium arboreum.</title>
        <authorList>
            <person name="Yu D."/>
        </authorList>
    </citation>
    <scope>NUCLEOTIDE SEQUENCE [LARGE SCALE GENOMIC DNA]</scope>
    <source>
        <tissue evidence="1">Leaf</tissue>
    </source>
</reference>
<evidence type="ECO:0000313" key="1">
    <source>
        <dbReference type="EMBL" id="KAK5793666.1"/>
    </source>
</evidence>
<keyword evidence="2" id="KW-1185">Reference proteome</keyword>
<organism evidence="1 2">
    <name type="scientific">Gossypium arboreum</name>
    <name type="common">Tree cotton</name>
    <name type="synonym">Gossypium nanking</name>
    <dbReference type="NCBI Taxonomy" id="29729"/>
    <lineage>
        <taxon>Eukaryota</taxon>
        <taxon>Viridiplantae</taxon>
        <taxon>Streptophyta</taxon>
        <taxon>Embryophyta</taxon>
        <taxon>Tracheophyta</taxon>
        <taxon>Spermatophyta</taxon>
        <taxon>Magnoliopsida</taxon>
        <taxon>eudicotyledons</taxon>
        <taxon>Gunneridae</taxon>
        <taxon>Pentapetalae</taxon>
        <taxon>rosids</taxon>
        <taxon>malvids</taxon>
        <taxon>Malvales</taxon>
        <taxon>Malvaceae</taxon>
        <taxon>Malvoideae</taxon>
        <taxon>Gossypium</taxon>
    </lineage>
</organism>
<dbReference type="EMBL" id="JARKNE010000010">
    <property type="protein sequence ID" value="KAK5793666.1"/>
    <property type="molecule type" value="Genomic_DNA"/>
</dbReference>
<sequence>MDETVSDPIDVELDIIIDVAPDVKVKVTTNIELKLILNGGVEELIHLLAIAKKESTKEIDEFNSFSSDKGIKARVTKTSRNMERRKLEGIIPLEMIWGWLKFGTKWLVMWM</sequence>
<dbReference type="Proteomes" id="UP001358586">
    <property type="component" value="Chromosome 10"/>
</dbReference>
<accession>A0ABR0NHF8</accession>
<evidence type="ECO:0000313" key="2">
    <source>
        <dbReference type="Proteomes" id="UP001358586"/>
    </source>
</evidence>
<protein>
    <submittedName>
        <fullName evidence="1">Uncharacterized protein</fullName>
    </submittedName>
</protein>
<proteinExistence type="predicted"/>
<comment type="caution">
    <text evidence="1">The sequence shown here is derived from an EMBL/GenBank/DDBJ whole genome shotgun (WGS) entry which is preliminary data.</text>
</comment>